<feature type="compositionally biased region" description="Basic and acidic residues" evidence="1">
    <location>
        <begin position="440"/>
        <end position="456"/>
    </location>
</feature>
<feature type="region of interest" description="Disordered" evidence="1">
    <location>
        <begin position="277"/>
        <end position="328"/>
    </location>
</feature>
<reference evidence="2 3" key="1">
    <citation type="journal article" date="2013" name="Nature">
        <title>Insights into bilaterian evolution from three spiralian genomes.</title>
        <authorList>
            <person name="Simakov O."/>
            <person name="Marletaz F."/>
            <person name="Cho S.J."/>
            <person name="Edsinger-Gonzales E."/>
            <person name="Havlak P."/>
            <person name="Hellsten U."/>
            <person name="Kuo D.H."/>
            <person name="Larsson T."/>
            <person name="Lv J."/>
            <person name="Arendt D."/>
            <person name="Savage R."/>
            <person name="Osoegawa K."/>
            <person name="de Jong P."/>
            <person name="Grimwood J."/>
            <person name="Chapman J.A."/>
            <person name="Shapiro H."/>
            <person name="Aerts A."/>
            <person name="Otillar R.P."/>
            <person name="Terry A.Y."/>
            <person name="Boore J.L."/>
            <person name="Grigoriev I.V."/>
            <person name="Lindberg D.R."/>
            <person name="Seaver E.C."/>
            <person name="Weisblat D.A."/>
            <person name="Putnam N.H."/>
            <person name="Rokhsar D.S."/>
        </authorList>
    </citation>
    <scope>NUCLEOTIDE SEQUENCE [LARGE SCALE GENOMIC DNA]</scope>
</reference>
<gene>
    <name evidence="2" type="ORF">LOTGIDRAFT_165062</name>
</gene>
<name>V3ZYK5_LOTGI</name>
<feature type="compositionally biased region" description="Low complexity" evidence="1">
    <location>
        <begin position="650"/>
        <end position="664"/>
    </location>
</feature>
<feature type="region of interest" description="Disordered" evidence="1">
    <location>
        <begin position="781"/>
        <end position="801"/>
    </location>
</feature>
<feature type="region of interest" description="Disordered" evidence="1">
    <location>
        <begin position="440"/>
        <end position="469"/>
    </location>
</feature>
<feature type="compositionally biased region" description="Low complexity" evidence="1">
    <location>
        <begin position="230"/>
        <end position="239"/>
    </location>
</feature>
<evidence type="ECO:0000256" key="1">
    <source>
        <dbReference type="SAM" id="MobiDB-lite"/>
    </source>
</evidence>
<feature type="compositionally biased region" description="Basic and acidic residues" evidence="1">
    <location>
        <begin position="699"/>
        <end position="708"/>
    </location>
</feature>
<feature type="region of interest" description="Disordered" evidence="1">
    <location>
        <begin position="598"/>
        <end position="731"/>
    </location>
</feature>
<dbReference type="HOGENOM" id="CLU_316708_0_0_1"/>
<evidence type="ECO:0000313" key="3">
    <source>
        <dbReference type="Proteomes" id="UP000030746"/>
    </source>
</evidence>
<feature type="compositionally biased region" description="Basic and acidic residues" evidence="1">
    <location>
        <begin position="520"/>
        <end position="531"/>
    </location>
</feature>
<dbReference type="Proteomes" id="UP000030746">
    <property type="component" value="Unassembled WGS sequence"/>
</dbReference>
<evidence type="ECO:0000313" key="2">
    <source>
        <dbReference type="EMBL" id="ESO89467.1"/>
    </source>
</evidence>
<feature type="region of interest" description="Disordered" evidence="1">
    <location>
        <begin position="1"/>
        <end position="85"/>
    </location>
</feature>
<keyword evidence="3" id="KW-1185">Reference proteome</keyword>
<organism evidence="2 3">
    <name type="scientific">Lottia gigantea</name>
    <name type="common">Giant owl limpet</name>
    <dbReference type="NCBI Taxonomy" id="225164"/>
    <lineage>
        <taxon>Eukaryota</taxon>
        <taxon>Metazoa</taxon>
        <taxon>Spiralia</taxon>
        <taxon>Lophotrochozoa</taxon>
        <taxon>Mollusca</taxon>
        <taxon>Gastropoda</taxon>
        <taxon>Patellogastropoda</taxon>
        <taxon>Lottioidea</taxon>
        <taxon>Lottiidae</taxon>
        <taxon>Lottia</taxon>
    </lineage>
</organism>
<feature type="compositionally biased region" description="Polar residues" evidence="1">
    <location>
        <begin position="206"/>
        <end position="215"/>
    </location>
</feature>
<feature type="compositionally biased region" description="Low complexity" evidence="1">
    <location>
        <begin position="71"/>
        <end position="85"/>
    </location>
</feature>
<protein>
    <submittedName>
        <fullName evidence="2">Uncharacterized protein</fullName>
    </submittedName>
</protein>
<feature type="compositionally biased region" description="Pro residues" evidence="1">
    <location>
        <begin position="614"/>
        <end position="623"/>
    </location>
</feature>
<dbReference type="GeneID" id="20239903"/>
<dbReference type="CTD" id="20239903"/>
<feature type="compositionally biased region" description="Polar residues" evidence="1">
    <location>
        <begin position="151"/>
        <end position="190"/>
    </location>
</feature>
<dbReference type="RefSeq" id="XP_009059828.1">
    <property type="nucleotide sequence ID" value="XM_009061580.1"/>
</dbReference>
<feature type="region of interest" description="Disordered" evidence="1">
    <location>
        <begin position="107"/>
        <end position="239"/>
    </location>
</feature>
<dbReference type="OMA" id="HEEMCAL"/>
<proteinExistence type="predicted"/>
<feature type="region of interest" description="Disordered" evidence="1">
    <location>
        <begin position="520"/>
        <end position="543"/>
    </location>
</feature>
<dbReference type="KEGG" id="lgi:LOTGIDRAFT_165062"/>
<dbReference type="EMBL" id="KB202591">
    <property type="protein sequence ID" value="ESO89467.1"/>
    <property type="molecule type" value="Genomic_DNA"/>
</dbReference>
<accession>V3ZYK5</accession>
<dbReference type="AlphaFoldDB" id="V3ZYK5"/>
<feature type="compositionally biased region" description="Polar residues" evidence="1">
    <location>
        <begin position="787"/>
        <end position="797"/>
    </location>
</feature>
<sequence>MASNVPEGEMESSTPPSLPPKIKQSSVKESKDFLSSSIENVSPKPIPKPRSKPSMKQSPIVSPTKPRPTPRSRTSATSIGSASTTDLSCLDLSASSDLNSEVLSASVELESSVYDNPKSETVKEAIYANEGGQHNPLETDIDSDKVYENTPFKQTNSVYSNVPSAEPSSNVPSAEPSSNLPSAEPSSNLPSAEPSEAIYANEPNDIPNTENSKPQPYTERFSLPMYLNNSESTSGSTLRSSEAISVRSSISRTSGVYNVEEQERIYLNQTSEYFSSTDIPNEKHDTGSSSAYLFDNDVPVPKPCSQPGSDVERSRQSSTDIFPFSPPITYANESPDVTSLKFENTFDLKPERLSDFLKSVKEEHEIQTTTGTTRTTSDEIDALTRKMEKIGSDEQRLSLDLNKQTLSVNRPDQSLSMYINSLGSSFPDADDFENMIDSNLEKKKEARTKETVRNKQSENTSVRREKHPFKRSDAISDNSQDAISPSASIREPIITAETSDRFSVNTEEVIYEAIWVAKTQEKESRDKRESSTDDVIDDSLMSFSPNRDSPLTLEFVPNKTTVSDMDVPKIPEKPKATPEIWGEYAYLDPNAVYVTPPPHFPPPPLPNRSSMPTAEPPPLPNVPAPLTSSQEIFNAPPVPPRLLHEINKGSKSSSPVPCGNSSSPQLTPSRPAPGVPRSVKSRSPVPEPVNIPDNINAKYRPETPDSKLKPTLTESSDEPTSYVGHDPVERQDSDVFKGFQTPKMELFQDDPFKYSDFATVCENFNRPSGSTTEQSLTKELASWDPFGTNSTSESSASYDEKSKFDPFGLDSDNVSDQSASSDWFNRISLSNVPPPPASKRGTPKNLGSEFAEASKTLESTDWTEYSINPSCLSYLTIPTMPRSYQILTCYQLDLLSLKFSFDNTAWRKLKSKLRIVKAHSK</sequence>
<feature type="region of interest" description="Disordered" evidence="1">
    <location>
        <begin position="825"/>
        <end position="846"/>
    </location>
</feature>